<dbReference type="CDD" id="cd01712">
    <property type="entry name" value="PPase_ThiI"/>
    <property type="match status" value="1"/>
</dbReference>
<keyword evidence="21" id="KW-1185">Reference proteome</keyword>
<evidence type="ECO:0000256" key="3">
    <source>
        <dbReference type="ARBA" id="ARBA00022555"/>
    </source>
</evidence>
<dbReference type="InterPro" id="IPR020536">
    <property type="entry name" value="ThiI_AANH"/>
</dbReference>
<dbReference type="SUPFAM" id="SSF52402">
    <property type="entry name" value="Adenine nucleotide alpha hydrolases-like"/>
    <property type="match status" value="1"/>
</dbReference>
<evidence type="ECO:0000256" key="2">
    <source>
        <dbReference type="ARBA" id="ARBA00022490"/>
    </source>
</evidence>
<dbReference type="Proteomes" id="UP000254792">
    <property type="component" value="Chromosome"/>
</dbReference>
<dbReference type="InterPro" id="IPR004114">
    <property type="entry name" value="THUMP_dom"/>
</dbReference>
<organism evidence="20 21">
    <name type="scientific">Spiroplasma alleghenense</name>
    <dbReference type="NCBI Taxonomy" id="216931"/>
    <lineage>
        <taxon>Bacteria</taxon>
        <taxon>Bacillati</taxon>
        <taxon>Mycoplasmatota</taxon>
        <taxon>Mollicutes</taxon>
        <taxon>Entomoplasmatales</taxon>
        <taxon>Spiroplasmataceae</taxon>
        <taxon>Spiroplasma</taxon>
    </lineage>
</organism>
<accession>A0A345Z453</accession>
<comment type="function">
    <text evidence="11 18">Catalyzes the ATP-dependent transfer of a sulfur to tRNA to produce 4-thiouridine in position 8 of tRNAs, which functions as a near-UV photosensor. Also catalyzes the transfer of sulfur to the sulfur carrier protein ThiS, forming ThiS-thiocarboxylate. This is a step in the synthesis of thiazole, in the thiamine biosynthesis pathway. The sulfur is donated as persulfide by IscS.</text>
</comment>
<dbReference type="PANTHER" id="PTHR43209:SF1">
    <property type="entry name" value="TRNA SULFURTRANSFERASE"/>
    <property type="match status" value="1"/>
</dbReference>
<comment type="similarity">
    <text evidence="12 18">Belongs to the ThiI family.</text>
</comment>
<comment type="pathway">
    <text evidence="18">Cofactor biosynthesis; thiamine diphosphate biosynthesis.</text>
</comment>
<feature type="domain" description="THUMP" evidence="19">
    <location>
        <begin position="60"/>
        <end position="163"/>
    </location>
</feature>
<dbReference type="GO" id="GO:0052837">
    <property type="term" value="P:thiazole biosynthetic process"/>
    <property type="evidence" value="ECO:0007669"/>
    <property type="project" value="TreeGrafter"/>
</dbReference>
<dbReference type="InterPro" id="IPR050102">
    <property type="entry name" value="tRNA_sulfurtransferase_ThiI"/>
</dbReference>
<keyword evidence="7 18" id="KW-0694">RNA-binding</keyword>
<comment type="catalytic activity">
    <reaction evidence="10 18">
        <text>[ThiS sulfur-carrier protein]-C-terminal Gly-Gly-AMP + S-sulfanyl-L-cysteinyl-[cysteine desulfurase] + AH2 = [ThiS sulfur-carrier protein]-C-terminal-Gly-aminoethanethioate + L-cysteinyl-[cysteine desulfurase] + A + AMP + 2 H(+)</text>
        <dbReference type="Rhea" id="RHEA:43340"/>
        <dbReference type="Rhea" id="RHEA-COMP:12157"/>
        <dbReference type="Rhea" id="RHEA-COMP:12158"/>
        <dbReference type="Rhea" id="RHEA-COMP:12910"/>
        <dbReference type="Rhea" id="RHEA-COMP:19908"/>
        <dbReference type="ChEBI" id="CHEBI:13193"/>
        <dbReference type="ChEBI" id="CHEBI:15378"/>
        <dbReference type="ChEBI" id="CHEBI:17499"/>
        <dbReference type="ChEBI" id="CHEBI:29950"/>
        <dbReference type="ChEBI" id="CHEBI:61963"/>
        <dbReference type="ChEBI" id="CHEBI:90618"/>
        <dbReference type="ChEBI" id="CHEBI:232372"/>
        <dbReference type="ChEBI" id="CHEBI:456215"/>
    </reaction>
</comment>
<dbReference type="InterPro" id="IPR014729">
    <property type="entry name" value="Rossmann-like_a/b/a_fold"/>
</dbReference>
<dbReference type="KEGG" id="salx:SALLE_v1c07120"/>
<evidence type="ECO:0000256" key="14">
    <source>
        <dbReference type="ARBA" id="ARBA00071867"/>
    </source>
</evidence>
<dbReference type="Pfam" id="PF22025">
    <property type="entry name" value="ThiI_fer"/>
    <property type="match status" value="1"/>
</dbReference>
<evidence type="ECO:0000256" key="5">
    <source>
        <dbReference type="ARBA" id="ARBA00022741"/>
    </source>
</evidence>
<feature type="binding site" evidence="18">
    <location>
        <begin position="181"/>
        <end position="182"/>
    </location>
    <ligand>
        <name>ATP</name>
        <dbReference type="ChEBI" id="CHEBI:30616"/>
    </ligand>
</feature>
<dbReference type="InterPro" id="IPR054173">
    <property type="entry name" value="ThiI_fer"/>
</dbReference>
<dbReference type="GO" id="GO:0005829">
    <property type="term" value="C:cytosol"/>
    <property type="evidence" value="ECO:0007669"/>
    <property type="project" value="TreeGrafter"/>
</dbReference>
<evidence type="ECO:0000256" key="17">
    <source>
        <dbReference type="ARBA" id="ARBA00080570"/>
    </source>
</evidence>
<dbReference type="SMART" id="SM00981">
    <property type="entry name" value="THUMP"/>
    <property type="match status" value="1"/>
</dbReference>
<feature type="binding site" evidence="18">
    <location>
        <begin position="206"/>
        <end position="207"/>
    </location>
    <ligand>
        <name>ATP</name>
        <dbReference type="ChEBI" id="CHEBI:30616"/>
    </ligand>
</feature>
<evidence type="ECO:0000256" key="15">
    <source>
        <dbReference type="ARBA" id="ARBA00075337"/>
    </source>
</evidence>
<dbReference type="GO" id="GO:0009229">
    <property type="term" value="P:thiamine diphosphate biosynthetic process"/>
    <property type="evidence" value="ECO:0007669"/>
    <property type="project" value="UniProtKB-UniRule"/>
</dbReference>
<dbReference type="CDD" id="cd11716">
    <property type="entry name" value="THUMP_ThiI"/>
    <property type="match status" value="1"/>
</dbReference>
<dbReference type="GO" id="GO:0009228">
    <property type="term" value="P:thiamine biosynthetic process"/>
    <property type="evidence" value="ECO:0007669"/>
    <property type="project" value="UniProtKB-KW"/>
</dbReference>
<dbReference type="SUPFAM" id="SSF143437">
    <property type="entry name" value="THUMP domain-like"/>
    <property type="match status" value="1"/>
</dbReference>
<dbReference type="PROSITE" id="PS51165">
    <property type="entry name" value="THUMP"/>
    <property type="match status" value="1"/>
</dbReference>
<dbReference type="InterPro" id="IPR049961">
    <property type="entry name" value="ThiI_N"/>
</dbReference>
<proteinExistence type="inferred from homology"/>
<evidence type="ECO:0000256" key="18">
    <source>
        <dbReference type="HAMAP-Rule" id="MF_00021"/>
    </source>
</evidence>
<name>A0A345Z453_9MOLU</name>
<dbReference type="EC" id="2.8.1.4" evidence="13 18"/>
<dbReference type="NCBIfam" id="TIGR00342">
    <property type="entry name" value="tRNA uracil 4-sulfurtransferase ThiI"/>
    <property type="match status" value="1"/>
</dbReference>
<keyword evidence="3 18" id="KW-0820">tRNA-binding</keyword>
<dbReference type="GO" id="GO:0002937">
    <property type="term" value="P:tRNA 4-thiouridine biosynthesis"/>
    <property type="evidence" value="ECO:0007669"/>
    <property type="project" value="TreeGrafter"/>
</dbReference>
<evidence type="ECO:0000256" key="6">
    <source>
        <dbReference type="ARBA" id="ARBA00022840"/>
    </source>
</evidence>
<dbReference type="GO" id="GO:0005524">
    <property type="term" value="F:ATP binding"/>
    <property type="evidence" value="ECO:0007669"/>
    <property type="project" value="UniProtKB-UniRule"/>
</dbReference>
<dbReference type="OrthoDB" id="9773948at2"/>
<gene>
    <name evidence="18 20" type="primary">thiI</name>
    <name evidence="20" type="ORF">SALLE_v1c07120</name>
</gene>
<evidence type="ECO:0000256" key="10">
    <source>
        <dbReference type="ARBA" id="ARBA00052330"/>
    </source>
</evidence>
<dbReference type="PANTHER" id="PTHR43209">
    <property type="entry name" value="TRNA SULFURTRANSFERASE"/>
    <property type="match status" value="1"/>
</dbReference>
<dbReference type="GO" id="GO:0140741">
    <property type="term" value="F:tRNA-uracil-4 sulfurtransferase activity"/>
    <property type="evidence" value="ECO:0007669"/>
    <property type="project" value="UniProtKB-EC"/>
</dbReference>
<dbReference type="UniPathway" id="UPA00060"/>
<feature type="binding site" evidence="18">
    <location>
        <position position="295"/>
    </location>
    <ligand>
        <name>ATP</name>
        <dbReference type="ChEBI" id="CHEBI:30616"/>
    </ligand>
</feature>
<evidence type="ECO:0000256" key="1">
    <source>
        <dbReference type="ARBA" id="ARBA00004496"/>
    </source>
</evidence>
<dbReference type="Pfam" id="PF02568">
    <property type="entry name" value="ThiI"/>
    <property type="match status" value="1"/>
</dbReference>
<evidence type="ECO:0000313" key="21">
    <source>
        <dbReference type="Proteomes" id="UP000254792"/>
    </source>
</evidence>
<evidence type="ECO:0000256" key="12">
    <source>
        <dbReference type="ARBA" id="ARBA00061472"/>
    </source>
</evidence>
<protein>
    <recommendedName>
        <fullName evidence="14 18">Probable tRNA sulfurtransferase</fullName>
        <ecNumber evidence="13 18">2.8.1.4</ecNumber>
    </recommendedName>
    <alternativeName>
        <fullName evidence="15 18">Sulfur carrier protein ThiS sulfurtransferase</fullName>
    </alternativeName>
    <alternativeName>
        <fullName evidence="16 18">Thiamine biosynthesis protein ThiI</fullName>
    </alternativeName>
    <alternativeName>
        <fullName evidence="17 18">tRNA 4-thiouridine synthase</fullName>
    </alternativeName>
</protein>
<sequence length="410" mass="46885">MKHILVRYGELTLKGSNRNFFINKLMQNIKFKLKPYREEIVFIKSHNSLKIDLNDDKLLKPVLDNLTDVFGIYSLSVVDEVENDIEKIAQLALKIAKEAKTGTFKLEVERKDKTFPMTSQEIKQILAKEILMNTDNLKVDVHNPDTKMEVIVKNDKTYIFTSRINALKGLPVGVSGKGICMLSGGIDSPVAAFLAMKRGMQVDFLHFMTPPHTTPEALDKVFSLTKKISRFNQNTFSLYICDFGLLLQELMHIKDESYRITLMRRMFIRIGNKLAATINAKAIITGEALGQVASQTIESIGVIDEVTNIPIIRPVVTFDKEEIIKISKQIDTYETSILPFDDVCSMYVPKNPVTKPRSYRAEQQEEQIMWQELLEFTIKNSIKHYIVREGEIIESRWEESEEGTEIDPKG</sequence>
<comment type="catalytic activity">
    <reaction evidence="9 18">
        <text>[ThiI sulfur-carrier protein]-S-sulfanyl-L-cysteine + a uridine in tRNA + 2 reduced [2Fe-2S]-[ferredoxin] + ATP + H(+) = [ThiI sulfur-carrier protein]-L-cysteine + a 4-thiouridine in tRNA + 2 oxidized [2Fe-2S]-[ferredoxin] + AMP + diphosphate</text>
        <dbReference type="Rhea" id="RHEA:24176"/>
        <dbReference type="Rhea" id="RHEA-COMP:10000"/>
        <dbReference type="Rhea" id="RHEA-COMP:10001"/>
        <dbReference type="Rhea" id="RHEA-COMP:13337"/>
        <dbReference type="Rhea" id="RHEA-COMP:13338"/>
        <dbReference type="Rhea" id="RHEA-COMP:13339"/>
        <dbReference type="Rhea" id="RHEA-COMP:13340"/>
        <dbReference type="ChEBI" id="CHEBI:15378"/>
        <dbReference type="ChEBI" id="CHEBI:29950"/>
        <dbReference type="ChEBI" id="CHEBI:30616"/>
        <dbReference type="ChEBI" id="CHEBI:33019"/>
        <dbReference type="ChEBI" id="CHEBI:33737"/>
        <dbReference type="ChEBI" id="CHEBI:33738"/>
        <dbReference type="ChEBI" id="CHEBI:61963"/>
        <dbReference type="ChEBI" id="CHEBI:65315"/>
        <dbReference type="ChEBI" id="CHEBI:136798"/>
        <dbReference type="ChEBI" id="CHEBI:456215"/>
        <dbReference type="EC" id="2.8.1.4"/>
    </reaction>
</comment>
<reference evidence="20 21" key="1">
    <citation type="submission" date="2018-07" db="EMBL/GenBank/DDBJ databases">
        <title>Complete genome sequence of Spiroplasma alleghenense PLHS-1 (ATCC 51752).</title>
        <authorList>
            <person name="Chou L."/>
            <person name="Lee T.-Y."/>
            <person name="Tsai Y.-M."/>
            <person name="Kuo C.-H."/>
        </authorList>
    </citation>
    <scope>NUCLEOTIDE SEQUENCE [LARGE SCALE GENOMIC DNA]</scope>
    <source>
        <strain evidence="20 21">PLHS-1</strain>
    </source>
</reference>
<feature type="binding site" evidence="18">
    <location>
        <position position="264"/>
    </location>
    <ligand>
        <name>ATP</name>
        <dbReference type="ChEBI" id="CHEBI:30616"/>
    </ligand>
</feature>
<dbReference type="Pfam" id="PF02926">
    <property type="entry name" value="THUMP"/>
    <property type="match status" value="1"/>
</dbReference>
<dbReference type="Gene3D" id="3.30.2130.30">
    <property type="match status" value="1"/>
</dbReference>
<keyword evidence="5 18" id="KW-0547">Nucleotide-binding</keyword>
<dbReference type="GO" id="GO:0000049">
    <property type="term" value="F:tRNA binding"/>
    <property type="evidence" value="ECO:0007669"/>
    <property type="project" value="UniProtKB-UniRule"/>
</dbReference>
<dbReference type="Gene3D" id="3.40.50.620">
    <property type="entry name" value="HUPs"/>
    <property type="match status" value="1"/>
</dbReference>
<evidence type="ECO:0000256" key="4">
    <source>
        <dbReference type="ARBA" id="ARBA00022679"/>
    </source>
</evidence>
<keyword evidence="4 18" id="KW-0808">Transferase</keyword>
<dbReference type="GO" id="GO:0004810">
    <property type="term" value="F:CCA tRNA nucleotidyltransferase activity"/>
    <property type="evidence" value="ECO:0007669"/>
    <property type="project" value="InterPro"/>
</dbReference>
<keyword evidence="2 18" id="KW-0963">Cytoplasm</keyword>
<comment type="subcellular location">
    <subcellularLocation>
        <location evidence="1 18">Cytoplasm</location>
    </subcellularLocation>
</comment>
<dbReference type="FunFam" id="3.40.50.620:FF:000053">
    <property type="entry name" value="Probable tRNA sulfurtransferase"/>
    <property type="match status" value="1"/>
</dbReference>
<dbReference type="HAMAP" id="MF_00021">
    <property type="entry name" value="ThiI"/>
    <property type="match status" value="1"/>
</dbReference>
<evidence type="ECO:0000259" key="19">
    <source>
        <dbReference type="PROSITE" id="PS51165"/>
    </source>
</evidence>
<dbReference type="EMBL" id="CP031376">
    <property type="protein sequence ID" value="AXK51382.1"/>
    <property type="molecule type" value="Genomic_DNA"/>
</dbReference>
<evidence type="ECO:0000256" key="16">
    <source>
        <dbReference type="ARBA" id="ARBA00077849"/>
    </source>
</evidence>
<evidence type="ECO:0000256" key="8">
    <source>
        <dbReference type="ARBA" id="ARBA00022977"/>
    </source>
</evidence>
<feature type="binding site" evidence="18">
    <location>
        <position position="286"/>
    </location>
    <ligand>
        <name>ATP</name>
        <dbReference type="ChEBI" id="CHEBI:30616"/>
    </ligand>
</feature>
<evidence type="ECO:0000256" key="9">
    <source>
        <dbReference type="ARBA" id="ARBA00050570"/>
    </source>
</evidence>
<dbReference type="InterPro" id="IPR049962">
    <property type="entry name" value="THUMP_ThiI"/>
</dbReference>
<evidence type="ECO:0000256" key="13">
    <source>
        <dbReference type="ARBA" id="ARBA00066827"/>
    </source>
</evidence>
<keyword evidence="8 18" id="KW-0784">Thiamine biosynthesis</keyword>
<dbReference type="AlphaFoldDB" id="A0A345Z453"/>
<keyword evidence="6 18" id="KW-0067">ATP-binding</keyword>
<evidence type="ECO:0000313" key="20">
    <source>
        <dbReference type="EMBL" id="AXK51382.1"/>
    </source>
</evidence>
<dbReference type="RefSeq" id="WP_115558283.1">
    <property type="nucleotide sequence ID" value="NZ_CP031376.1"/>
</dbReference>
<evidence type="ECO:0000256" key="11">
    <source>
        <dbReference type="ARBA" id="ARBA00058382"/>
    </source>
</evidence>
<dbReference type="InterPro" id="IPR003720">
    <property type="entry name" value="tRNA_STrfase"/>
</dbReference>
<evidence type="ECO:0000256" key="7">
    <source>
        <dbReference type="ARBA" id="ARBA00022884"/>
    </source>
</evidence>